<proteinExistence type="predicted"/>
<dbReference type="Proteomes" id="UP001566132">
    <property type="component" value="Unassembled WGS sequence"/>
</dbReference>
<comment type="caution">
    <text evidence="1">The sequence shown here is derived from an EMBL/GenBank/DDBJ whole genome shotgun (WGS) entry which is preliminary data.</text>
</comment>
<protein>
    <submittedName>
        <fullName evidence="1">Uncharacterized protein</fullName>
    </submittedName>
</protein>
<evidence type="ECO:0000313" key="1">
    <source>
        <dbReference type="EMBL" id="KAL1501322.1"/>
    </source>
</evidence>
<gene>
    <name evidence="1" type="ORF">ABEB36_006664</name>
</gene>
<evidence type="ECO:0000313" key="2">
    <source>
        <dbReference type="Proteomes" id="UP001566132"/>
    </source>
</evidence>
<dbReference type="AlphaFoldDB" id="A0ABD1ERC0"/>
<sequence length="266" mass="31650">MEETMRSLEDVLVHSFNSSVSNGLEIGDSCIDYIKMECTKCGNNDHQKSTSYLYPEQDKKQKGKFCTLASDPNFGTDLFTLLNENDVRVVSDMMIDASLYINYYFTKFLHEHFEEFPRRVEPHFLREFYYHLQSNSNVRRKVVFPKDEYYFKQMRGANRALYDASHRGYLIQSARVVYYTCMQNCVVVHMKSRIIKYFQIRYPETRTRWPATIQAELFSTNPITRSHEVAEFLSELGFELNSRFLNLESRWWSLVPFTFRLGHWIS</sequence>
<reference evidence="1 2" key="1">
    <citation type="submission" date="2024-05" db="EMBL/GenBank/DDBJ databases">
        <title>Genetic variation in Jamaican populations of the coffee berry borer (Hypothenemus hampei).</title>
        <authorList>
            <person name="Errbii M."/>
            <person name="Myrie A."/>
        </authorList>
    </citation>
    <scope>NUCLEOTIDE SEQUENCE [LARGE SCALE GENOMIC DNA]</scope>
    <source>
        <strain evidence="1">JA-Hopewell-2020-01-JO</strain>
        <tissue evidence="1">Whole body</tissue>
    </source>
</reference>
<name>A0ABD1ERC0_HYPHA</name>
<accession>A0ABD1ERC0</accession>
<keyword evidence="2" id="KW-1185">Reference proteome</keyword>
<dbReference type="EMBL" id="JBDJPC010000005">
    <property type="protein sequence ID" value="KAL1501322.1"/>
    <property type="molecule type" value="Genomic_DNA"/>
</dbReference>
<organism evidence="1 2">
    <name type="scientific">Hypothenemus hampei</name>
    <name type="common">Coffee berry borer</name>
    <dbReference type="NCBI Taxonomy" id="57062"/>
    <lineage>
        <taxon>Eukaryota</taxon>
        <taxon>Metazoa</taxon>
        <taxon>Ecdysozoa</taxon>
        <taxon>Arthropoda</taxon>
        <taxon>Hexapoda</taxon>
        <taxon>Insecta</taxon>
        <taxon>Pterygota</taxon>
        <taxon>Neoptera</taxon>
        <taxon>Endopterygota</taxon>
        <taxon>Coleoptera</taxon>
        <taxon>Polyphaga</taxon>
        <taxon>Cucujiformia</taxon>
        <taxon>Curculionidae</taxon>
        <taxon>Scolytinae</taxon>
        <taxon>Hypothenemus</taxon>
    </lineage>
</organism>